<comment type="caution">
    <text evidence="2">The sequence shown here is derived from an EMBL/GenBank/DDBJ whole genome shotgun (WGS) entry which is preliminary data.</text>
</comment>
<evidence type="ECO:0000313" key="3">
    <source>
        <dbReference type="Proteomes" id="UP000070255"/>
    </source>
</evidence>
<dbReference type="PROSITE" id="PS51257">
    <property type="entry name" value="PROKAR_LIPOPROTEIN"/>
    <property type="match status" value="1"/>
</dbReference>
<dbReference type="Gene3D" id="2.20.110.10">
    <property type="entry name" value="Histone H3 K4-specific methyltransferase SET7/9 N-terminal domain"/>
    <property type="match status" value="2"/>
</dbReference>
<dbReference type="RefSeq" id="WP_060822262.1">
    <property type="nucleotide sequence ID" value="NZ_LNJQ01000001.1"/>
</dbReference>
<feature type="chain" id="PRO_5045641628" evidence="1">
    <location>
        <begin position="23"/>
        <end position="351"/>
    </location>
</feature>
<protein>
    <submittedName>
        <fullName evidence="2">Uncharacterized protein</fullName>
    </submittedName>
</protein>
<dbReference type="Pfam" id="PF07661">
    <property type="entry name" value="MORN_2"/>
    <property type="match status" value="1"/>
</dbReference>
<keyword evidence="1" id="KW-0732">Signal</keyword>
<evidence type="ECO:0000256" key="1">
    <source>
        <dbReference type="SAM" id="SignalP"/>
    </source>
</evidence>
<proteinExistence type="predicted"/>
<evidence type="ECO:0000313" key="2">
    <source>
        <dbReference type="EMBL" id="KWZ44596.1"/>
    </source>
</evidence>
<sequence>MKLRISTSYVALAAITSSLLVAACGDKVLDFRNAQINNGKVYVGDSNTPFSGKLTNIPANSILRSQQGVRRLASFVGDLGNAAPYGGAVPYSICDASIHDGDPDGEIVCKPERSDKVIVTGKFRDGVVDGPYTVYDKTGNTKTIEVTFRNGALDGNLKVYSPQTGKPVVTATWHAGVLNGEEEAFDETTGNRVLHATLVDGKYDGAFTRYTPDREQIIYKANFAQGQHDGDEETFDPQTGKMTGQAHYADGKLHGVAKAWDANGQLIKEVTYDHGVRQPTVDEIAAHATADAKAQADLQANTDTQARAAAVSACVQHHHDEFHKQTGTYANSPTLEQTAEWQKQCEASPGG</sequence>
<dbReference type="EMBL" id="LNJQ01000001">
    <property type="protein sequence ID" value="KWZ44596.1"/>
    <property type="molecule type" value="Genomic_DNA"/>
</dbReference>
<dbReference type="InterPro" id="IPR011652">
    <property type="entry name" value="MORN_2"/>
</dbReference>
<dbReference type="SUPFAM" id="SSF82185">
    <property type="entry name" value="Histone H3 K4-specific methyltransferase SET7/9 N-terminal domain"/>
    <property type="match status" value="2"/>
</dbReference>
<name>A0ABR5THX0_9BURK</name>
<organism evidence="2 3">
    <name type="scientific">Burkholderia savannae</name>
    <dbReference type="NCBI Taxonomy" id="1637837"/>
    <lineage>
        <taxon>Bacteria</taxon>
        <taxon>Pseudomonadati</taxon>
        <taxon>Pseudomonadota</taxon>
        <taxon>Betaproteobacteria</taxon>
        <taxon>Burkholderiales</taxon>
        <taxon>Burkholderiaceae</taxon>
        <taxon>Burkholderia</taxon>
        <taxon>pseudomallei group</taxon>
    </lineage>
</organism>
<gene>
    <name evidence="2" type="ORF">WS72_18205</name>
</gene>
<reference evidence="2 3" key="1">
    <citation type="submission" date="2015-11" db="EMBL/GenBank/DDBJ databases">
        <authorList>
            <person name="Sahl J."/>
            <person name="Wagner D."/>
            <person name="Keim P."/>
        </authorList>
    </citation>
    <scope>NUCLEOTIDE SEQUENCE [LARGE SCALE GENOMIC DNA]</scope>
    <source>
        <strain evidence="2 3">BDU18</strain>
    </source>
</reference>
<feature type="signal peptide" evidence="1">
    <location>
        <begin position="1"/>
        <end position="22"/>
    </location>
</feature>
<dbReference type="Proteomes" id="UP000070255">
    <property type="component" value="Unassembled WGS sequence"/>
</dbReference>
<keyword evidence="3" id="KW-1185">Reference proteome</keyword>
<accession>A0ABR5THX0</accession>